<dbReference type="RefSeq" id="XP_002672314.1">
    <property type="nucleotide sequence ID" value="XM_002672268.1"/>
</dbReference>
<organism evidence="3">
    <name type="scientific">Naegleria gruberi</name>
    <name type="common">Amoeba</name>
    <dbReference type="NCBI Taxonomy" id="5762"/>
    <lineage>
        <taxon>Eukaryota</taxon>
        <taxon>Discoba</taxon>
        <taxon>Heterolobosea</taxon>
        <taxon>Tetramitia</taxon>
        <taxon>Eutetramitia</taxon>
        <taxon>Vahlkampfiidae</taxon>
        <taxon>Naegleria</taxon>
    </lineage>
</organism>
<evidence type="ECO:0000313" key="2">
    <source>
        <dbReference type="EMBL" id="EFC39570.1"/>
    </source>
</evidence>
<keyword evidence="3" id="KW-1185">Reference proteome</keyword>
<name>D2VU53_NAEGR</name>
<evidence type="ECO:0000256" key="1">
    <source>
        <dbReference type="SAM" id="SignalP"/>
    </source>
</evidence>
<sequence length="214" mass="23984">MKMKIVCLIACLVVVCFLSQQTFGFDIFASTQKKIQQSNEKLDLNGIALVQRVPEHPAIMKLKSKLMKAKEASCHYSNISKDQKAFECDVSVNQTIVGEHVAFNASFSVDVDLKTESAIVQIVFDGMVIYNKNLTIADLTVPICVTPAALDKLISLCLDFSQLKFDVNKECFRAFVSLDLKIIYIKEITIIPPQEFGWNMAQCDATVPFYAKKK</sequence>
<dbReference type="InParanoid" id="D2VU53"/>
<feature type="chain" id="PRO_5003037911" evidence="1">
    <location>
        <begin position="25"/>
        <end position="214"/>
    </location>
</feature>
<dbReference type="AlphaFoldDB" id="D2VU53"/>
<dbReference type="GeneID" id="8855795"/>
<accession>D2VU53</accession>
<keyword evidence="1" id="KW-0732">Signal</keyword>
<dbReference type="OrthoDB" id="10317002at2759"/>
<reference evidence="2 3" key="1">
    <citation type="journal article" date="2010" name="Cell">
        <title>The genome of Naegleria gruberi illuminates early eukaryotic versatility.</title>
        <authorList>
            <person name="Fritz-Laylin L.K."/>
            <person name="Prochnik S.E."/>
            <person name="Ginger M.L."/>
            <person name="Dacks J.B."/>
            <person name="Carpenter M.L."/>
            <person name="Field M.C."/>
            <person name="Kuo A."/>
            <person name="Paredez A."/>
            <person name="Chapman J."/>
            <person name="Pham J."/>
            <person name="Shu S."/>
            <person name="Neupane R."/>
            <person name="Cipriano M."/>
            <person name="Mancuso J."/>
            <person name="Tu H."/>
            <person name="Salamov A."/>
            <person name="Lindquist E."/>
            <person name="Shapiro H."/>
            <person name="Lucas S."/>
            <person name="Grigoriev I.V."/>
            <person name="Cande W.Z."/>
            <person name="Fulton C."/>
            <person name="Rokhsar D.S."/>
            <person name="Dawson S.C."/>
        </authorList>
    </citation>
    <scope>NUCLEOTIDE SEQUENCE [LARGE SCALE GENOMIC DNA]</scope>
    <source>
        <strain evidence="2 3">NEG-M</strain>
    </source>
</reference>
<dbReference type="EMBL" id="GG738898">
    <property type="protein sequence ID" value="EFC39570.1"/>
    <property type="molecule type" value="Genomic_DNA"/>
</dbReference>
<dbReference type="VEuPathDB" id="AmoebaDB:NAEGRDRAFT_81232"/>
<protein>
    <submittedName>
        <fullName evidence="2">Uncharacterized protein</fullName>
    </submittedName>
</protein>
<proteinExistence type="predicted"/>
<feature type="signal peptide" evidence="1">
    <location>
        <begin position="1"/>
        <end position="24"/>
    </location>
</feature>
<dbReference type="Proteomes" id="UP000006671">
    <property type="component" value="Unassembled WGS sequence"/>
</dbReference>
<gene>
    <name evidence="2" type="ORF">NAEGRDRAFT_81232</name>
</gene>
<dbReference type="KEGG" id="ngr:NAEGRDRAFT_81232"/>
<evidence type="ECO:0000313" key="3">
    <source>
        <dbReference type="Proteomes" id="UP000006671"/>
    </source>
</evidence>